<organism evidence="2 3">
    <name type="scientific">Dechloromonas denitrificans</name>
    <dbReference type="NCBI Taxonomy" id="281362"/>
    <lineage>
        <taxon>Bacteria</taxon>
        <taxon>Pseudomonadati</taxon>
        <taxon>Pseudomonadota</taxon>
        <taxon>Betaproteobacteria</taxon>
        <taxon>Rhodocyclales</taxon>
        <taxon>Azonexaceae</taxon>
        <taxon>Dechloromonas</taxon>
    </lineage>
</organism>
<keyword evidence="3" id="KW-1185">Reference proteome</keyword>
<accession>A0A133XLF5</accession>
<reference evidence="2 3" key="1">
    <citation type="submission" date="2015-12" db="EMBL/GenBank/DDBJ databases">
        <title>Nitrous oxide reduction kinetics distinguish bacteria harboring typical versus atypical NosZ.</title>
        <authorList>
            <person name="Yoon S."/>
            <person name="Nissen S."/>
            <person name="Park D."/>
            <person name="Sanford R.A."/>
            <person name="Loeffler F.E."/>
        </authorList>
    </citation>
    <scope>NUCLEOTIDE SEQUENCE [LARGE SCALE GENOMIC DNA]</scope>
    <source>
        <strain evidence="2 3">ATCC BAA-841</strain>
    </source>
</reference>
<dbReference type="STRING" id="281362.AT959_05255"/>
<proteinExistence type="predicted"/>
<evidence type="ECO:0000313" key="3">
    <source>
        <dbReference type="Proteomes" id="UP000070186"/>
    </source>
</evidence>
<evidence type="ECO:0000313" key="2">
    <source>
        <dbReference type="EMBL" id="KXB31761.1"/>
    </source>
</evidence>
<keyword evidence="1" id="KW-0472">Membrane</keyword>
<sequence>MAKNQIGVTYLGLLFTVALGSIALAGTGTLWQMESRRDKEKELLFIGEEYRRAIASYYDNSPGDPQYPARLADLAHDPRFPMPVRHLRRLYSDPMSADGQWHLISRQGRIVGVASRSLQAPIKIGDFPAEQSDFEGACRYADWQFVHKGGASRRRITVDEDEP</sequence>
<dbReference type="EMBL" id="LODL01000010">
    <property type="protein sequence ID" value="KXB31761.1"/>
    <property type="molecule type" value="Genomic_DNA"/>
</dbReference>
<dbReference type="AlphaFoldDB" id="A0A133XLF5"/>
<gene>
    <name evidence="2" type="ORF">AT959_05255</name>
</gene>
<dbReference type="Proteomes" id="UP000070186">
    <property type="component" value="Unassembled WGS sequence"/>
</dbReference>
<evidence type="ECO:0000256" key="1">
    <source>
        <dbReference type="SAM" id="Phobius"/>
    </source>
</evidence>
<keyword evidence="1" id="KW-0812">Transmembrane</keyword>
<comment type="caution">
    <text evidence="2">The sequence shown here is derived from an EMBL/GenBank/DDBJ whole genome shotgun (WGS) entry which is preliminary data.</text>
</comment>
<name>A0A133XLF5_9RHOO</name>
<feature type="transmembrane region" description="Helical" evidence="1">
    <location>
        <begin position="6"/>
        <end position="31"/>
    </location>
</feature>
<keyword evidence="1" id="KW-1133">Transmembrane helix</keyword>
<dbReference type="RefSeq" id="WP_066881323.1">
    <property type="nucleotide sequence ID" value="NZ_LODL01000010.1"/>
</dbReference>
<protein>
    <submittedName>
        <fullName evidence="2">Type II secretory pathway, pseudopilin PulG</fullName>
    </submittedName>
</protein>